<dbReference type="STRING" id="121845.A0A1S3DIT1"/>
<dbReference type="RefSeq" id="XP_008482627.1">
    <property type="nucleotide sequence ID" value="XM_008484405.3"/>
</dbReference>
<dbReference type="GO" id="GO:0019843">
    <property type="term" value="F:rRNA binding"/>
    <property type="evidence" value="ECO:0007669"/>
    <property type="project" value="InterPro"/>
</dbReference>
<dbReference type="PRINTS" id="PR00060">
    <property type="entry name" value="RIBOSOMALL16"/>
</dbReference>
<dbReference type="InterPro" id="IPR036920">
    <property type="entry name" value="Ribosomal_uL16_sf"/>
</dbReference>
<keyword evidence="3 6" id="KW-0687">Ribonucleoprotein</keyword>
<sequence length="242" mass="28363">MALVPKITHCYFLRRPIGQIVCTAGLKNIKKPPNYDHIVMPERPRLKFVDKVPTFIYNHKTPRTTKRLDLLRGPEEIHNYLIHKQYGLVALSGGRMNYRHFETIRFAMMRKLDVKKMFAVWRVDPPWLPVTKKGLGSRMGGGKGSIDHYVTPVKTGRIIIEVGGKCSYEEVLPYLRSCASKMPFKCMPCNEDILREMKEKEEREARDNINPYTFEYMIKNNIGNCRQWISTHVDYKYFGKYL</sequence>
<dbReference type="RefSeq" id="XP_026686662.1">
    <property type="nucleotide sequence ID" value="XM_026830861.1"/>
</dbReference>
<keyword evidence="2 6" id="KW-0689">Ribosomal protein</keyword>
<dbReference type="GeneID" id="103519321"/>
<dbReference type="RefSeq" id="XP_008482624.1">
    <property type="nucleotide sequence ID" value="XM_008484402.3"/>
</dbReference>
<dbReference type="SUPFAM" id="SSF54686">
    <property type="entry name" value="Ribosomal protein L16p/L10e"/>
    <property type="match status" value="1"/>
</dbReference>
<dbReference type="CDD" id="cd01433">
    <property type="entry name" value="Ribosomal_L16_L10e"/>
    <property type="match status" value="1"/>
</dbReference>
<evidence type="ECO:0000313" key="9">
    <source>
        <dbReference type="RefSeq" id="XP_008482627.1"/>
    </source>
</evidence>
<evidence type="ECO:0000256" key="1">
    <source>
        <dbReference type="ARBA" id="ARBA00008931"/>
    </source>
</evidence>
<dbReference type="InterPro" id="IPR047873">
    <property type="entry name" value="Ribosomal_uL16"/>
</dbReference>
<reference evidence="8 9" key="1">
    <citation type="submission" date="2025-04" db="UniProtKB">
        <authorList>
            <consortium name="RefSeq"/>
        </authorList>
    </citation>
    <scope>IDENTIFICATION</scope>
</reference>
<dbReference type="PANTHER" id="PTHR12220">
    <property type="entry name" value="50S/60S RIBOSOMAL PROTEIN L16"/>
    <property type="match status" value="1"/>
</dbReference>
<name>A0A1S3DIT1_DIACI</name>
<dbReference type="GO" id="GO:0032543">
    <property type="term" value="P:mitochondrial translation"/>
    <property type="evidence" value="ECO:0007669"/>
    <property type="project" value="TreeGrafter"/>
</dbReference>
<gene>
    <name evidence="8 9 10" type="primary">LOC103519321</name>
</gene>
<evidence type="ECO:0000313" key="8">
    <source>
        <dbReference type="RefSeq" id="XP_008482624.1"/>
    </source>
</evidence>
<dbReference type="AlphaFoldDB" id="A0A1S3DIT1"/>
<accession>A0A1S3DIT1</accession>
<dbReference type="GO" id="GO:0005762">
    <property type="term" value="C:mitochondrial large ribosomal subunit"/>
    <property type="evidence" value="ECO:0007669"/>
    <property type="project" value="TreeGrafter"/>
</dbReference>
<comment type="similarity">
    <text evidence="1 6">Belongs to the universal ribosomal protein uL16 family.</text>
</comment>
<proteinExistence type="inferred from homology"/>
<evidence type="ECO:0000256" key="2">
    <source>
        <dbReference type="ARBA" id="ARBA00022980"/>
    </source>
</evidence>
<dbReference type="InterPro" id="IPR000114">
    <property type="entry name" value="Ribosomal_uL16_bact-type"/>
</dbReference>
<dbReference type="PaxDb" id="121845-A0A1S3DIT1"/>
<organism evidence="7 8">
    <name type="scientific">Diaphorina citri</name>
    <name type="common">Asian citrus psyllid</name>
    <dbReference type="NCBI Taxonomy" id="121845"/>
    <lineage>
        <taxon>Eukaryota</taxon>
        <taxon>Metazoa</taxon>
        <taxon>Ecdysozoa</taxon>
        <taxon>Arthropoda</taxon>
        <taxon>Hexapoda</taxon>
        <taxon>Insecta</taxon>
        <taxon>Pterygota</taxon>
        <taxon>Neoptera</taxon>
        <taxon>Paraneoptera</taxon>
        <taxon>Hemiptera</taxon>
        <taxon>Sternorrhyncha</taxon>
        <taxon>Psylloidea</taxon>
        <taxon>Psyllidae</taxon>
        <taxon>Diaphorininae</taxon>
        <taxon>Diaphorina</taxon>
    </lineage>
</organism>
<dbReference type="OMA" id="WGHMEMM"/>
<evidence type="ECO:0000313" key="7">
    <source>
        <dbReference type="Proteomes" id="UP000079169"/>
    </source>
</evidence>
<keyword evidence="7" id="KW-1185">Reference proteome</keyword>
<protein>
    <recommendedName>
        <fullName evidence="4">Large ribosomal subunit protein uL16m</fullName>
    </recommendedName>
    <alternativeName>
        <fullName evidence="5">39S ribosomal protein L16, mitochondrial</fullName>
    </alternativeName>
</protein>
<dbReference type="Pfam" id="PF00252">
    <property type="entry name" value="Ribosomal_L16"/>
    <property type="match status" value="1"/>
</dbReference>
<evidence type="ECO:0000313" key="10">
    <source>
        <dbReference type="RefSeq" id="XP_026686662.1"/>
    </source>
</evidence>
<dbReference type="CTD" id="54948"/>
<evidence type="ECO:0000256" key="3">
    <source>
        <dbReference type="ARBA" id="ARBA00023274"/>
    </source>
</evidence>
<dbReference type="Gene3D" id="3.90.1170.10">
    <property type="entry name" value="Ribosomal protein L10e/L16"/>
    <property type="match status" value="1"/>
</dbReference>
<dbReference type="PANTHER" id="PTHR12220:SF13">
    <property type="entry name" value="LARGE RIBOSOMAL SUBUNIT PROTEIN UL16M"/>
    <property type="match status" value="1"/>
</dbReference>
<dbReference type="Proteomes" id="UP000079169">
    <property type="component" value="Unplaced"/>
</dbReference>
<evidence type="ECO:0000256" key="6">
    <source>
        <dbReference type="RuleBase" id="RU004413"/>
    </source>
</evidence>
<dbReference type="GO" id="GO:0003735">
    <property type="term" value="F:structural constituent of ribosome"/>
    <property type="evidence" value="ECO:0007669"/>
    <property type="project" value="InterPro"/>
</dbReference>
<evidence type="ECO:0000256" key="4">
    <source>
        <dbReference type="ARBA" id="ARBA00035302"/>
    </source>
</evidence>
<dbReference type="InterPro" id="IPR016180">
    <property type="entry name" value="Ribosomal_uL16_dom"/>
</dbReference>
<evidence type="ECO:0000256" key="5">
    <source>
        <dbReference type="ARBA" id="ARBA00035440"/>
    </source>
</evidence>
<dbReference type="KEGG" id="dci:103519321"/>